<keyword evidence="3" id="KW-1185">Reference proteome</keyword>
<evidence type="ECO:0000313" key="2">
    <source>
        <dbReference type="EMBL" id="POM80268.1"/>
    </source>
</evidence>
<feature type="region of interest" description="Disordered" evidence="1">
    <location>
        <begin position="150"/>
        <end position="173"/>
    </location>
</feature>
<feature type="region of interest" description="Disordered" evidence="1">
    <location>
        <begin position="44"/>
        <end position="80"/>
    </location>
</feature>
<name>A0A2P4YR35_9STRA</name>
<organism evidence="2 3">
    <name type="scientific">Phytophthora palmivora</name>
    <dbReference type="NCBI Taxonomy" id="4796"/>
    <lineage>
        <taxon>Eukaryota</taxon>
        <taxon>Sar</taxon>
        <taxon>Stramenopiles</taxon>
        <taxon>Oomycota</taxon>
        <taxon>Peronosporomycetes</taxon>
        <taxon>Peronosporales</taxon>
        <taxon>Peronosporaceae</taxon>
        <taxon>Phytophthora</taxon>
    </lineage>
</organism>
<dbReference type="EMBL" id="NCKW01000582">
    <property type="protein sequence ID" value="POM80268.1"/>
    <property type="molecule type" value="Genomic_DNA"/>
</dbReference>
<feature type="compositionally biased region" description="Polar residues" evidence="1">
    <location>
        <begin position="48"/>
        <end position="65"/>
    </location>
</feature>
<evidence type="ECO:0000256" key="1">
    <source>
        <dbReference type="SAM" id="MobiDB-lite"/>
    </source>
</evidence>
<gene>
    <name evidence="2" type="ORF">PHPALM_1918</name>
</gene>
<dbReference type="OrthoDB" id="121174at2759"/>
<reference evidence="2 3" key="1">
    <citation type="journal article" date="2017" name="Genome Biol. Evol.">
        <title>Phytophthora megakarya and P. palmivora, closely related causal agents of cacao black pod rot, underwent increases in genome sizes and gene numbers by different mechanisms.</title>
        <authorList>
            <person name="Ali S.S."/>
            <person name="Shao J."/>
            <person name="Lary D.J."/>
            <person name="Kronmiller B."/>
            <person name="Shen D."/>
            <person name="Strem M.D."/>
            <person name="Amoako-Attah I."/>
            <person name="Akrofi A.Y."/>
            <person name="Begoude B.A."/>
            <person name="Ten Hoopen G.M."/>
            <person name="Coulibaly K."/>
            <person name="Kebe B.I."/>
            <person name="Melnick R.L."/>
            <person name="Guiltinan M.J."/>
            <person name="Tyler B.M."/>
            <person name="Meinhardt L.W."/>
            <person name="Bailey B.A."/>
        </authorList>
    </citation>
    <scope>NUCLEOTIDE SEQUENCE [LARGE SCALE GENOMIC DNA]</scope>
    <source>
        <strain evidence="3">sbr112.9</strain>
    </source>
</reference>
<accession>A0A2P4YR35</accession>
<comment type="caution">
    <text evidence="2">The sequence shown here is derived from an EMBL/GenBank/DDBJ whole genome shotgun (WGS) entry which is preliminary data.</text>
</comment>
<proteinExistence type="predicted"/>
<dbReference type="Proteomes" id="UP000237271">
    <property type="component" value="Unassembled WGS sequence"/>
</dbReference>
<sequence>MDLGDLENQVRSESQFQVVVAGNHSVSQFQVVVVAITKKQPCEHRRGINQNRRPQYSTATPSYYQSGYGHDNNYDQSRFDDSRFDESKYDESDYGDSRYDESGYGNKFKATNNYDDSFVSEVSSMAWSGASGLSDDSYYHAAASNTARIPVIDAPNDDDDARSEDGISDWGHSTQASNAFRSTAASDASFFSVNSDFAESKNVFKEREF</sequence>
<protein>
    <submittedName>
        <fullName evidence="2">Uncharacterized protein</fullName>
    </submittedName>
</protein>
<evidence type="ECO:0000313" key="3">
    <source>
        <dbReference type="Proteomes" id="UP000237271"/>
    </source>
</evidence>
<dbReference type="AlphaFoldDB" id="A0A2P4YR35"/>